<dbReference type="EMBL" id="CP050269">
    <property type="protein sequence ID" value="QIR08059.1"/>
    <property type="molecule type" value="Genomic_DNA"/>
</dbReference>
<dbReference type="Proteomes" id="UP000501408">
    <property type="component" value="Plasmid pM138.2"/>
</dbReference>
<dbReference type="NCBIfam" id="TIGR00229">
    <property type="entry name" value="sensory_box"/>
    <property type="match status" value="1"/>
</dbReference>
<dbReference type="SMART" id="SM00091">
    <property type="entry name" value="PAS"/>
    <property type="match status" value="2"/>
</dbReference>
<dbReference type="InterPro" id="IPR000160">
    <property type="entry name" value="GGDEF_dom"/>
</dbReference>
<dbReference type="SMART" id="SM00267">
    <property type="entry name" value="GGDEF"/>
    <property type="match status" value="1"/>
</dbReference>
<dbReference type="Pfam" id="PF00990">
    <property type="entry name" value="GGDEF"/>
    <property type="match status" value="1"/>
</dbReference>
<proteinExistence type="predicted"/>
<evidence type="ECO:0000313" key="3">
    <source>
        <dbReference type="EMBL" id="QIR08059.1"/>
    </source>
</evidence>
<dbReference type="PANTHER" id="PTHR46663">
    <property type="entry name" value="DIGUANYLATE CYCLASE DGCT-RELATED"/>
    <property type="match status" value="1"/>
</dbReference>
<dbReference type="SUPFAM" id="SSF55785">
    <property type="entry name" value="PYP-like sensor domain (PAS domain)"/>
    <property type="match status" value="1"/>
</dbReference>
<dbReference type="SUPFAM" id="SSF55073">
    <property type="entry name" value="Nucleotide cyclase"/>
    <property type="match status" value="1"/>
</dbReference>
<dbReference type="Gene3D" id="3.30.450.20">
    <property type="entry name" value="PAS domain"/>
    <property type="match status" value="1"/>
</dbReference>
<accession>A0ABX6K9A7</accession>
<dbReference type="CDD" id="cd01949">
    <property type="entry name" value="GGDEF"/>
    <property type="match status" value="1"/>
</dbReference>
<dbReference type="CDD" id="cd00130">
    <property type="entry name" value="PAS"/>
    <property type="match status" value="1"/>
</dbReference>
<dbReference type="InterPro" id="IPR043128">
    <property type="entry name" value="Rev_trsase/Diguanyl_cyclase"/>
</dbReference>
<dbReference type="InterPro" id="IPR000014">
    <property type="entry name" value="PAS"/>
</dbReference>
<sequence length="380" mass="42684">MNATLLDTLITPVVMLHDDLTLAYVNPEAMALCTQPYEAATPFFEVFPFSKQNADLAALLLRLSHALLEAQCSDILGCCLAGKKGRYTLRVTRLAPSMGLMVQIVVPQQAGAQRVSYFNISPVAMMWTDSHDIIQAVNPAFEAMFGYAQADLLGRTPAFLRDGLDEQTTLEAMWKAVVDEGHWKGEVHHRRQDGEVLTTQLSLSAISHDHCATTYLSFFTDISHHFEQIKQLKARAYQDYLTELPNRFALDDTIYELILTQSYFYLIFIDLGYFKQINDNYGHLVGDRLLHAVGQRLHQLDRAFVCRYGGDEFIVLLPISAQPSDVDTAFSSPFLIDGQAISVIAHKGVAQYPRDGYTSEALIRYADKSMYKMKSSGFRS</sequence>
<keyword evidence="3" id="KW-0614">Plasmid</keyword>
<keyword evidence="4" id="KW-1185">Reference proteome</keyword>
<protein>
    <submittedName>
        <fullName evidence="3">Diguanylate cyclase</fullName>
    </submittedName>
</protein>
<dbReference type="NCBIfam" id="TIGR00254">
    <property type="entry name" value="GGDEF"/>
    <property type="match status" value="1"/>
</dbReference>
<feature type="domain" description="PAS" evidence="1">
    <location>
        <begin position="129"/>
        <end position="156"/>
    </location>
</feature>
<dbReference type="PROSITE" id="PS50112">
    <property type="entry name" value="PAS"/>
    <property type="match status" value="1"/>
</dbReference>
<dbReference type="PROSITE" id="PS50887">
    <property type="entry name" value="GGDEF"/>
    <property type="match status" value="1"/>
</dbReference>
<dbReference type="RefSeq" id="WP_167315492.1">
    <property type="nucleotide sequence ID" value="NZ_CP050269.1"/>
</dbReference>
<gene>
    <name evidence="3" type="ORF">HBA18_16680</name>
</gene>
<evidence type="ECO:0000259" key="2">
    <source>
        <dbReference type="PROSITE" id="PS50887"/>
    </source>
</evidence>
<organism evidence="3 4">
    <name type="scientific">Salinivibrio costicola</name>
    <name type="common">Vibrio costicola</name>
    <dbReference type="NCBI Taxonomy" id="51367"/>
    <lineage>
        <taxon>Bacteria</taxon>
        <taxon>Pseudomonadati</taxon>
        <taxon>Pseudomonadota</taxon>
        <taxon>Gammaproteobacteria</taxon>
        <taxon>Vibrionales</taxon>
        <taxon>Vibrionaceae</taxon>
        <taxon>Salinivibrio</taxon>
    </lineage>
</organism>
<name>A0ABX6K9A7_SALCS</name>
<dbReference type="InterPro" id="IPR029787">
    <property type="entry name" value="Nucleotide_cyclase"/>
</dbReference>
<evidence type="ECO:0000313" key="4">
    <source>
        <dbReference type="Proteomes" id="UP000501408"/>
    </source>
</evidence>
<evidence type="ECO:0000259" key="1">
    <source>
        <dbReference type="PROSITE" id="PS50112"/>
    </source>
</evidence>
<dbReference type="Gene3D" id="3.30.70.270">
    <property type="match status" value="1"/>
</dbReference>
<feature type="domain" description="GGDEF" evidence="2">
    <location>
        <begin position="262"/>
        <end position="380"/>
    </location>
</feature>
<dbReference type="InterPro" id="IPR035965">
    <property type="entry name" value="PAS-like_dom_sf"/>
</dbReference>
<dbReference type="Pfam" id="PF13426">
    <property type="entry name" value="PAS_9"/>
    <property type="match status" value="1"/>
</dbReference>
<dbReference type="InterPro" id="IPR052163">
    <property type="entry name" value="DGC-Regulatory_Protein"/>
</dbReference>
<dbReference type="PANTHER" id="PTHR46663:SF3">
    <property type="entry name" value="SLL0267 PROTEIN"/>
    <property type="match status" value="1"/>
</dbReference>
<reference evidence="3 4" key="1">
    <citation type="submission" date="2020-03" db="EMBL/GenBank/DDBJ databases">
        <title>Genome mining reveals the biosynthetic pathways of PHA and ectoines of the halophilic strain Salinivibrio costicola M318 isolated from fermented shrimp paste.</title>
        <authorList>
            <person name="Doan T.V."/>
            <person name="Tran L.T."/>
            <person name="Trieu T.A."/>
            <person name="Nguyen Q.V."/>
            <person name="Quach T.N."/>
            <person name="Phi T.Q."/>
            <person name="Kumar S."/>
        </authorList>
    </citation>
    <scope>NUCLEOTIDE SEQUENCE [LARGE SCALE GENOMIC DNA]</scope>
    <source>
        <strain evidence="3 4">M318</strain>
        <plasmid evidence="3 4">pM138.2</plasmid>
    </source>
</reference>
<geneLocation type="plasmid" evidence="3 4">
    <name>pM138.2</name>
</geneLocation>